<feature type="domain" description="Protein kinase" evidence="11">
    <location>
        <begin position="8"/>
        <end position="281"/>
    </location>
</feature>
<protein>
    <recommendedName>
        <fullName evidence="1">non-specific serine/threonine protein kinase</fullName>
        <ecNumber evidence="1">2.7.11.1</ecNumber>
    </recommendedName>
</protein>
<evidence type="ECO:0000256" key="10">
    <source>
        <dbReference type="SAM" id="MobiDB-lite"/>
    </source>
</evidence>
<accession>A0ABR7LU28</accession>
<feature type="compositionally biased region" description="Low complexity" evidence="10">
    <location>
        <begin position="290"/>
        <end position="299"/>
    </location>
</feature>
<dbReference type="InterPro" id="IPR003961">
    <property type="entry name" value="FN3_dom"/>
</dbReference>
<dbReference type="RefSeq" id="WP_187245192.1">
    <property type="nucleotide sequence ID" value="NZ_BAAAOK010000019.1"/>
</dbReference>
<dbReference type="Proteomes" id="UP000805614">
    <property type="component" value="Unassembled WGS sequence"/>
</dbReference>
<dbReference type="SUPFAM" id="SSF56112">
    <property type="entry name" value="Protein kinase-like (PK-like)"/>
    <property type="match status" value="1"/>
</dbReference>
<dbReference type="Gene3D" id="1.10.510.10">
    <property type="entry name" value="Transferase(Phosphotransferase) domain 1"/>
    <property type="match status" value="1"/>
</dbReference>
<dbReference type="GO" id="GO:0016301">
    <property type="term" value="F:kinase activity"/>
    <property type="evidence" value="ECO:0007669"/>
    <property type="project" value="UniProtKB-KW"/>
</dbReference>
<evidence type="ECO:0000256" key="8">
    <source>
        <dbReference type="ARBA" id="ARBA00023326"/>
    </source>
</evidence>
<feature type="compositionally biased region" description="Low complexity" evidence="10">
    <location>
        <begin position="476"/>
        <end position="490"/>
    </location>
</feature>
<organism evidence="13 14">
    <name type="scientific">Actinomadura alba</name>
    <dbReference type="NCBI Taxonomy" id="406431"/>
    <lineage>
        <taxon>Bacteria</taxon>
        <taxon>Bacillati</taxon>
        <taxon>Actinomycetota</taxon>
        <taxon>Actinomycetes</taxon>
        <taxon>Streptosporangiales</taxon>
        <taxon>Thermomonosporaceae</taxon>
        <taxon>Actinomadura</taxon>
    </lineage>
</organism>
<keyword evidence="5 13" id="KW-0418">Kinase</keyword>
<dbReference type="InterPro" id="IPR000719">
    <property type="entry name" value="Prot_kinase_dom"/>
</dbReference>
<dbReference type="Gene3D" id="3.30.200.20">
    <property type="entry name" value="Phosphorylase Kinase, domain 1"/>
    <property type="match status" value="1"/>
</dbReference>
<keyword evidence="4 9" id="KW-0547">Nucleotide-binding</keyword>
<evidence type="ECO:0000256" key="4">
    <source>
        <dbReference type="ARBA" id="ARBA00022741"/>
    </source>
</evidence>
<feature type="region of interest" description="Disordered" evidence="10">
    <location>
        <begin position="290"/>
        <end position="443"/>
    </location>
</feature>
<dbReference type="SMART" id="SM00060">
    <property type="entry name" value="FN3"/>
    <property type="match status" value="1"/>
</dbReference>
<dbReference type="InterPro" id="IPR013783">
    <property type="entry name" value="Ig-like_fold"/>
</dbReference>
<keyword evidence="3" id="KW-0808">Transferase</keyword>
<evidence type="ECO:0000256" key="5">
    <source>
        <dbReference type="ARBA" id="ARBA00022777"/>
    </source>
</evidence>
<dbReference type="CDD" id="cd14014">
    <property type="entry name" value="STKc_PknB_like"/>
    <property type="match status" value="1"/>
</dbReference>
<name>A0ABR7LU28_9ACTN</name>
<dbReference type="PROSITE" id="PS00107">
    <property type="entry name" value="PROTEIN_KINASE_ATP"/>
    <property type="match status" value="1"/>
</dbReference>
<evidence type="ECO:0000256" key="9">
    <source>
        <dbReference type="PROSITE-ProRule" id="PRU10141"/>
    </source>
</evidence>
<feature type="compositionally biased region" description="Low complexity" evidence="10">
    <location>
        <begin position="354"/>
        <end position="364"/>
    </location>
</feature>
<feature type="compositionally biased region" description="Low complexity" evidence="10">
    <location>
        <begin position="372"/>
        <end position="390"/>
    </location>
</feature>
<dbReference type="EMBL" id="JABVEC010000017">
    <property type="protein sequence ID" value="MBC6468183.1"/>
    <property type="molecule type" value="Genomic_DNA"/>
</dbReference>
<proteinExistence type="predicted"/>
<evidence type="ECO:0000259" key="12">
    <source>
        <dbReference type="PROSITE" id="PS50853"/>
    </source>
</evidence>
<reference evidence="13 14" key="1">
    <citation type="submission" date="2020-06" db="EMBL/GenBank/DDBJ databases">
        <title>Actinomadura xiongansis sp. nov., isolated from soil of Baiyangdian.</title>
        <authorList>
            <person name="Zhang X."/>
        </authorList>
    </citation>
    <scope>NUCLEOTIDE SEQUENCE [LARGE SCALE GENOMIC DNA]</scope>
    <source>
        <strain evidence="13 14">HBUM206468</strain>
    </source>
</reference>
<keyword evidence="2" id="KW-0723">Serine/threonine-protein kinase</keyword>
<dbReference type="SUPFAM" id="SSF49265">
    <property type="entry name" value="Fibronectin type III"/>
    <property type="match status" value="1"/>
</dbReference>
<dbReference type="PROSITE" id="PS50853">
    <property type="entry name" value="FN3"/>
    <property type="match status" value="1"/>
</dbReference>
<keyword evidence="7" id="KW-0378">Hydrolase</keyword>
<feature type="compositionally biased region" description="Pro residues" evidence="10">
    <location>
        <begin position="323"/>
        <end position="337"/>
    </location>
</feature>
<dbReference type="PROSITE" id="PS50011">
    <property type="entry name" value="PROTEIN_KINASE_DOM"/>
    <property type="match status" value="1"/>
</dbReference>
<evidence type="ECO:0000259" key="11">
    <source>
        <dbReference type="PROSITE" id="PS50011"/>
    </source>
</evidence>
<feature type="region of interest" description="Disordered" evidence="10">
    <location>
        <begin position="474"/>
        <end position="506"/>
    </location>
</feature>
<keyword evidence="7" id="KW-0326">Glycosidase</keyword>
<sequence length="606" mass="62474">MTEDVPGYRVLKRVGEGGFSVVYLAYQERLDRQVALKVLSVDAIDQASMNRFQRECKITGRLTGHPNVVTVLDNGTTRSGRPYIAMEYFEHGSLSDRLDREGPLPVAEVLRIGVKMAGALAATHETDVLHRDVKPQNILVSRYGEPALADFGVARLVDSLDSTHTNAFTPHHAAPEILEGRAPGVASDIYSLGSSLYQLLAGKPAFKGPHGEGLATLIVRILGDPPPPITRDGLPQPVFDVIDTAMAKLPENRFQSAVAFAQRIQQVQTELGLPVTELPYVGAPAAAPAATPAVSGVPADGFSTPTHDPWMPARPGHEAFVPSPEPARPPAAAPAPTPADADATGATYRIPANGTPHGTTGPSSTTPPPQAPAAQAAAPVPASAWAPAPQYGSHPGGADLYQQMPSAPQAPAQSHSHALSQAPSPAPSPAMAPVPAPSPPDGPSRGLLVAGAIALTGGLAIGVTGIAIYAGGSGGDPRPTSSTDSSSSAPVSPPDGGGQVPPPTTAPRLTAQQIRAAAPRGLQIVPVGNSARLAWTLPPNARRLPIIIQRAPAGTQPVTSAGTGAMTATVTGLQARTRYCFRVGALLVPGTPPTIGWSAYRCVTTR</sequence>
<dbReference type="Gene3D" id="2.60.40.10">
    <property type="entry name" value="Immunoglobulins"/>
    <property type="match status" value="1"/>
</dbReference>
<evidence type="ECO:0000256" key="3">
    <source>
        <dbReference type="ARBA" id="ARBA00022679"/>
    </source>
</evidence>
<dbReference type="Pfam" id="PF00069">
    <property type="entry name" value="Pkinase"/>
    <property type="match status" value="1"/>
</dbReference>
<keyword evidence="14" id="KW-1185">Reference proteome</keyword>
<evidence type="ECO:0000313" key="14">
    <source>
        <dbReference type="Proteomes" id="UP000805614"/>
    </source>
</evidence>
<keyword evidence="8" id="KW-0624">Polysaccharide degradation</keyword>
<feature type="binding site" evidence="9">
    <location>
        <position position="37"/>
    </location>
    <ligand>
        <name>ATP</name>
        <dbReference type="ChEBI" id="CHEBI:30616"/>
    </ligand>
</feature>
<evidence type="ECO:0000256" key="6">
    <source>
        <dbReference type="ARBA" id="ARBA00022840"/>
    </source>
</evidence>
<evidence type="ECO:0000256" key="7">
    <source>
        <dbReference type="ARBA" id="ARBA00023295"/>
    </source>
</evidence>
<dbReference type="EC" id="2.7.11.1" evidence="1"/>
<dbReference type="CDD" id="cd00063">
    <property type="entry name" value="FN3"/>
    <property type="match status" value="1"/>
</dbReference>
<dbReference type="PANTHER" id="PTHR43289">
    <property type="entry name" value="MITOGEN-ACTIVATED PROTEIN KINASE KINASE KINASE 20-RELATED"/>
    <property type="match status" value="1"/>
</dbReference>
<comment type="caution">
    <text evidence="13">The sequence shown here is derived from an EMBL/GenBank/DDBJ whole genome shotgun (WGS) entry which is preliminary data.</text>
</comment>
<evidence type="ECO:0000256" key="2">
    <source>
        <dbReference type="ARBA" id="ARBA00022527"/>
    </source>
</evidence>
<dbReference type="InterPro" id="IPR017441">
    <property type="entry name" value="Protein_kinase_ATP_BS"/>
</dbReference>
<gene>
    <name evidence="13" type="ORF">HKK74_22195</name>
</gene>
<dbReference type="InterPro" id="IPR008271">
    <property type="entry name" value="Ser/Thr_kinase_AS"/>
</dbReference>
<feature type="compositionally biased region" description="Low complexity" evidence="10">
    <location>
        <begin position="402"/>
        <end position="423"/>
    </location>
</feature>
<keyword evidence="6 9" id="KW-0067">ATP-binding</keyword>
<feature type="domain" description="Fibronectin type-III" evidence="12">
    <location>
        <begin position="518"/>
        <end position="606"/>
    </location>
</feature>
<evidence type="ECO:0000256" key="1">
    <source>
        <dbReference type="ARBA" id="ARBA00012513"/>
    </source>
</evidence>
<dbReference type="SMART" id="SM00220">
    <property type="entry name" value="S_TKc"/>
    <property type="match status" value="1"/>
</dbReference>
<keyword evidence="8" id="KW-0119">Carbohydrate metabolism</keyword>
<evidence type="ECO:0000313" key="13">
    <source>
        <dbReference type="EMBL" id="MBC6468183.1"/>
    </source>
</evidence>
<dbReference type="InterPro" id="IPR036116">
    <property type="entry name" value="FN3_sf"/>
</dbReference>
<dbReference type="PANTHER" id="PTHR43289:SF6">
    <property type="entry name" value="SERINE_THREONINE-PROTEIN KINASE NEKL-3"/>
    <property type="match status" value="1"/>
</dbReference>
<dbReference type="PROSITE" id="PS00108">
    <property type="entry name" value="PROTEIN_KINASE_ST"/>
    <property type="match status" value="1"/>
</dbReference>
<dbReference type="InterPro" id="IPR011009">
    <property type="entry name" value="Kinase-like_dom_sf"/>
</dbReference>
<feature type="compositionally biased region" description="Pro residues" evidence="10">
    <location>
        <begin position="424"/>
        <end position="442"/>
    </location>
</feature>